<organism evidence="2 3">
    <name type="scientific">Clonostachys byssicola</name>
    <dbReference type="NCBI Taxonomy" id="160290"/>
    <lineage>
        <taxon>Eukaryota</taxon>
        <taxon>Fungi</taxon>
        <taxon>Dikarya</taxon>
        <taxon>Ascomycota</taxon>
        <taxon>Pezizomycotina</taxon>
        <taxon>Sordariomycetes</taxon>
        <taxon>Hypocreomycetidae</taxon>
        <taxon>Hypocreales</taxon>
        <taxon>Bionectriaceae</taxon>
        <taxon>Clonostachys</taxon>
    </lineage>
</organism>
<dbReference type="AlphaFoldDB" id="A0A9N9UY76"/>
<proteinExistence type="predicted"/>
<reference evidence="2" key="1">
    <citation type="submission" date="2021-10" db="EMBL/GenBank/DDBJ databases">
        <authorList>
            <person name="Piombo E."/>
        </authorList>
    </citation>
    <scope>NUCLEOTIDE SEQUENCE</scope>
</reference>
<comment type="caution">
    <text evidence="2">The sequence shown here is derived from an EMBL/GenBank/DDBJ whole genome shotgun (WGS) entry which is preliminary data.</text>
</comment>
<dbReference type="Proteomes" id="UP000754883">
    <property type="component" value="Unassembled WGS sequence"/>
</dbReference>
<gene>
    <name evidence="2" type="ORF">CBYS24578_00009732</name>
</gene>
<keyword evidence="3" id="KW-1185">Reference proteome</keyword>
<protein>
    <recommendedName>
        <fullName evidence="4">C2H2-type domain-containing protein</fullName>
    </recommendedName>
</protein>
<dbReference type="OrthoDB" id="3521097at2759"/>
<dbReference type="PANTHER" id="PTHR38166">
    <property type="entry name" value="C2H2-TYPE DOMAIN-CONTAINING PROTEIN-RELATED"/>
    <property type="match status" value="1"/>
</dbReference>
<dbReference type="PANTHER" id="PTHR38166:SF1">
    <property type="entry name" value="C2H2-TYPE DOMAIN-CONTAINING PROTEIN"/>
    <property type="match status" value="1"/>
</dbReference>
<evidence type="ECO:0000256" key="1">
    <source>
        <dbReference type="SAM" id="MobiDB-lite"/>
    </source>
</evidence>
<evidence type="ECO:0000313" key="3">
    <source>
        <dbReference type="Proteomes" id="UP000754883"/>
    </source>
</evidence>
<name>A0A9N9UY76_9HYPO</name>
<feature type="region of interest" description="Disordered" evidence="1">
    <location>
        <begin position="218"/>
        <end position="238"/>
    </location>
</feature>
<accession>A0A9N9UY76</accession>
<evidence type="ECO:0000313" key="2">
    <source>
        <dbReference type="EMBL" id="CAH0003651.1"/>
    </source>
</evidence>
<evidence type="ECO:0008006" key="4">
    <source>
        <dbReference type="Google" id="ProtNLM"/>
    </source>
</evidence>
<sequence length="268" mass="30998">MPDFNPIFEVEIVQSWVEANQDGSYPFACPMYKFNPQTYDKCKKHQFRRISDVKQHLTRRHALPSHSCSICWSPFKDDTSRTHHIRHANCQQQPQPEELSPEEVNNLKSLRDRDPRVVWLAIWMQLFPRVQPPSSPYVKPNQIEEVKDLIYPGVLVAFRSNLPTIMSNNTDFAYIVKSILDSASDFYFHHLPRSRHSPMPPSLPSMPRNETQMGVIQTTATEQSRQRDGPGNRDVGLGCDLDRDEPLEDVEISMTLGDLDDIGSYEWM</sequence>
<dbReference type="EMBL" id="CABFNO020001565">
    <property type="protein sequence ID" value="CAH0003651.1"/>
    <property type="molecule type" value="Genomic_DNA"/>
</dbReference>